<dbReference type="AlphaFoldDB" id="A0A8K0CVT6"/>
<evidence type="ECO:0000313" key="3">
    <source>
        <dbReference type="Proteomes" id="UP000801492"/>
    </source>
</evidence>
<dbReference type="InterPro" id="IPR012337">
    <property type="entry name" value="RNaseH-like_sf"/>
</dbReference>
<reference evidence="2" key="1">
    <citation type="submission" date="2019-08" db="EMBL/GenBank/DDBJ databases">
        <title>The genome of the North American firefly Photinus pyralis.</title>
        <authorList>
            <consortium name="Photinus pyralis genome working group"/>
            <person name="Fallon T.R."/>
            <person name="Sander Lower S.E."/>
            <person name="Weng J.-K."/>
        </authorList>
    </citation>
    <scope>NUCLEOTIDE SEQUENCE</scope>
    <source>
        <strain evidence="2">TRF0915ILg1</strain>
        <tissue evidence="2">Whole body</tissue>
    </source>
</reference>
<name>A0A8K0CVT6_IGNLU</name>
<evidence type="ECO:0000256" key="1">
    <source>
        <dbReference type="SAM" id="MobiDB-lite"/>
    </source>
</evidence>
<feature type="compositionally biased region" description="Polar residues" evidence="1">
    <location>
        <begin position="74"/>
        <end position="86"/>
    </location>
</feature>
<gene>
    <name evidence="2" type="ORF">ILUMI_15763</name>
</gene>
<organism evidence="2 3">
    <name type="scientific">Ignelater luminosus</name>
    <name type="common">Cucubano</name>
    <name type="synonym">Pyrophorus luminosus</name>
    <dbReference type="NCBI Taxonomy" id="2038154"/>
    <lineage>
        <taxon>Eukaryota</taxon>
        <taxon>Metazoa</taxon>
        <taxon>Ecdysozoa</taxon>
        <taxon>Arthropoda</taxon>
        <taxon>Hexapoda</taxon>
        <taxon>Insecta</taxon>
        <taxon>Pterygota</taxon>
        <taxon>Neoptera</taxon>
        <taxon>Endopterygota</taxon>
        <taxon>Coleoptera</taxon>
        <taxon>Polyphaga</taxon>
        <taxon>Elateriformia</taxon>
        <taxon>Elateroidea</taxon>
        <taxon>Elateridae</taxon>
        <taxon>Agrypninae</taxon>
        <taxon>Pyrophorini</taxon>
        <taxon>Ignelater</taxon>
    </lineage>
</organism>
<dbReference type="OrthoDB" id="8037646at2759"/>
<comment type="caution">
    <text evidence="2">The sequence shown here is derived from an EMBL/GenBank/DDBJ whole genome shotgun (WGS) entry which is preliminary data.</text>
</comment>
<keyword evidence="3" id="KW-1185">Reference proteome</keyword>
<feature type="compositionally biased region" description="Polar residues" evidence="1">
    <location>
        <begin position="29"/>
        <end position="43"/>
    </location>
</feature>
<dbReference type="InterPro" id="IPR036397">
    <property type="entry name" value="RNaseH_sf"/>
</dbReference>
<dbReference type="SUPFAM" id="SSF53098">
    <property type="entry name" value="Ribonuclease H-like"/>
    <property type="match status" value="1"/>
</dbReference>
<dbReference type="Proteomes" id="UP000801492">
    <property type="component" value="Unassembled WGS sequence"/>
</dbReference>
<accession>A0A8K0CVT6</accession>
<protein>
    <submittedName>
        <fullName evidence="2">Uncharacterized protein</fullName>
    </submittedName>
</protein>
<dbReference type="Gene3D" id="3.30.420.10">
    <property type="entry name" value="Ribonuclease H-like superfamily/Ribonuclease H"/>
    <property type="match status" value="1"/>
</dbReference>
<dbReference type="GO" id="GO:0003676">
    <property type="term" value="F:nucleic acid binding"/>
    <property type="evidence" value="ECO:0007669"/>
    <property type="project" value="InterPro"/>
</dbReference>
<evidence type="ECO:0000313" key="2">
    <source>
        <dbReference type="EMBL" id="KAF2890410.1"/>
    </source>
</evidence>
<dbReference type="EMBL" id="VTPC01052925">
    <property type="protein sequence ID" value="KAF2890410.1"/>
    <property type="molecule type" value="Genomic_DNA"/>
</dbReference>
<feature type="compositionally biased region" description="Basic and acidic residues" evidence="1">
    <location>
        <begin position="60"/>
        <end position="69"/>
    </location>
</feature>
<sequence>MNLCAILESRDLTIGLEQEVKNFLTTNGIASSRTTPYNSQGNGQEERYNGGRESTVLTRDLVDENRSDPIKIPSPSQENDYTQVFSPSDPVPLQNSPAPTVATPLPQNVTTPQFVTALPPQNVASRHFFQEQATKPLSCEFPS</sequence>
<proteinExistence type="predicted"/>
<feature type="region of interest" description="Disordered" evidence="1">
    <location>
        <begin position="29"/>
        <end position="107"/>
    </location>
</feature>